<evidence type="ECO:0000313" key="1">
    <source>
        <dbReference type="EMBL" id="QHT98910.1"/>
    </source>
</evidence>
<dbReference type="AlphaFoldDB" id="A0A6C0J2A9"/>
<reference evidence="1" key="1">
    <citation type="journal article" date="2020" name="Nature">
        <title>Giant virus diversity and host interactions through global metagenomics.</title>
        <authorList>
            <person name="Schulz F."/>
            <person name="Roux S."/>
            <person name="Paez-Espino D."/>
            <person name="Jungbluth S."/>
            <person name="Walsh D.A."/>
            <person name="Denef V.J."/>
            <person name="McMahon K.D."/>
            <person name="Konstantinidis K.T."/>
            <person name="Eloe-Fadrosh E.A."/>
            <person name="Kyrpides N.C."/>
            <person name="Woyke T."/>
        </authorList>
    </citation>
    <scope>NUCLEOTIDE SEQUENCE</scope>
    <source>
        <strain evidence="1">GVMAG-M-3300025695-21</strain>
    </source>
</reference>
<protein>
    <submittedName>
        <fullName evidence="1">Uncharacterized protein</fullName>
    </submittedName>
</protein>
<accession>A0A6C0J2A9</accession>
<dbReference type="EMBL" id="MN740298">
    <property type="protein sequence ID" value="QHT98910.1"/>
    <property type="molecule type" value="Genomic_DNA"/>
</dbReference>
<name>A0A6C0J2A9_9ZZZZ</name>
<organism evidence="1">
    <name type="scientific">viral metagenome</name>
    <dbReference type="NCBI Taxonomy" id="1070528"/>
    <lineage>
        <taxon>unclassified sequences</taxon>
        <taxon>metagenomes</taxon>
        <taxon>organismal metagenomes</taxon>
    </lineage>
</organism>
<sequence length="39" mass="4713">MFDNITLLKIVYKNNIIFKIMTKKCLKKNVLKKRTLIMI</sequence>
<proteinExistence type="predicted"/>